<evidence type="ECO:0008006" key="5">
    <source>
        <dbReference type="Google" id="ProtNLM"/>
    </source>
</evidence>
<protein>
    <recommendedName>
        <fullName evidence="5">DUF4148 domain-containing protein</fullName>
    </recommendedName>
</protein>
<evidence type="ECO:0000256" key="2">
    <source>
        <dbReference type="SAM" id="SignalP"/>
    </source>
</evidence>
<dbReference type="EMBL" id="RBZV01000001">
    <property type="protein sequence ID" value="RKP52857.1"/>
    <property type="molecule type" value="Genomic_DNA"/>
</dbReference>
<feature type="region of interest" description="Disordered" evidence="1">
    <location>
        <begin position="35"/>
        <end position="63"/>
    </location>
</feature>
<gene>
    <name evidence="3" type="ORF">D7S89_03820</name>
</gene>
<accession>A0A494XQF4</accession>
<dbReference type="AlphaFoldDB" id="A0A494XQF4"/>
<reference evidence="3 4" key="1">
    <citation type="submission" date="2018-10" db="EMBL/GenBank/DDBJ databases">
        <title>Paraburkholderia sp. 7MK8-2, isolated from soil.</title>
        <authorList>
            <person name="Gao Z.-H."/>
            <person name="Qiu L.-H."/>
        </authorList>
    </citation>
    <scope>NUCLEOTIDE SEQUENCE [LARGE SCALE GENOMIC DNA]</scope>
    <source>
        <strain evidence="3 4">7MK8-2</strain>
    </source>
</reference>
<feature type="chain" id="PRO_5019791191" description="DUF4148 domain-containing protein" evidence="2">
    <location>
        <begin position="34"/>
        <end position="107"/>
    </location>
</feature>
<dbReference type="OrthoDB" id="9132789at2"/>
<organism evidence="3 4">
    <name type="scientific">Trinickia fusca</name>
    <dbReference type="NCBI Taxonomy" id="2419777"/>
    <lineage>
        <taxon>Bacteria</taxon>
        <taxon>Pseudomonadati</taxon>
        <taxon>Pseudomonadota</taxon>
        <taxon>Betaproteobacteria</taxon>
        <taxon>Burkholderiales</taxon>
        <taxon>Burkholderiaceae</taxon>
        <taxon>Trinickia</taxon>
    </lineage>
</organism>
<keyword evidence="4" id="KW-1185">Reference proteome</keyword>
<evidence type="ECO:0000256" key="1">
    <source>
        <dbReference type="SAM" id="MobiDB-lite"/>
    </source>
</evidence>
<proteinExistence type="predicted"/>
<feature type="signal peptide" evidence="2">
    <location>
        <begin position="1"/>
        <end position="33"/>
    </location>
</feature>
<dbReference type="RefSeq" id="WP_121276073.1">
    <property type="nucleotide sequence ID" value="NZ_RBZV01000001.1"/>
</dbReference>
<comment type="caution">
    <text evidence="3">The sequence shown here is derived from an EMBL/GenBank/DDBJ whole genome shotgun (WGS) entry which is preliminary data.</text>
</comment>
<sequence length="107" mass="11740">MTVRAWPCLRARAAAVAIAGALAGTLGAIDAHAQPSMRSGVPEHPPHGRFLPPRSPRQAPVGAASVPVMRTAVPDFDEHQRDGHMTPEERRLLRQHIEDAVRELYKR</sequence>
<evidence type="ECO:0000313" key="4">
    <source>
        <dbReference type="Proteomes" id="UP000280434"/>
    </source>
</evidence>
<name>A0A494XQF4_9BURK</name>
<dbReference type="Proteomes" id="UP000280434">
    <property type="component" value="Unassembled WGS sequence"/>
</dbReference>
<keyword evidence="2" id="KW-0732">Signal</keyword>
<evidence type="ECO:0000313" key="3">
    <source>
        <dbReference type="EMBL" id="RKP52857.1"/>
    </source>
</evidence>